<organism evidence="2 3">
    <name type="scientific">Botryobasidium botryosum (strain FD-172 SS1)</name>
    <dbReference type="NCBI Taxonomy" id="930990"/>
    <lineage>
        <taxon>Eukaryota</taxon>
        <taxon>Fungi</taxon>
        <taxon>Dikarya</taxon>
        <taxon>Basidiomycota</taxon>
        <taxon>Agaricomycotina</taxon>
        <taxon>Agaricomycetes</taxon>
        <taxon>Cantharellales</taxon>
        <taxon>Botryobasidiaceae</taxon>
        <taxon>Botryobasidium</taxon>
    </lineage>
</organism>
<evidence type="ECO:0000313" key="3">
    <source>
        <dbReference type="Proteomes" id="UP000027195"/>
    </source>
</evidence>
<reference evidence="3" key="1">
    <citation type="journal article" date="2014" name="Proc. Natl. Acad. Sci. U.S.A.">
        <title>Extensive sampling of basidiomycete genomes demonstrates inadequacy of the white-rot/brown-rot paradigm for wood decay fungi.</title>
        <authorList>
            <person name="Riley R."/>
            <person name="Salamov A.A."/>
            <person name="Brown D.W."/>
            <person name="Nagy L.G."/>
            <person name="Floudas D."/>
            <person name="Held B.W."/>
            <person name="Levasseur A."/>
            <person name="Lombard V."/>
            <person name="Morin E."/>
            <person name="Otillar R."/>
            <person name="Lindquist E.A."/>
            <person name="Sun H."/>
            <person name="LaButti K.M."/>
            <person name="Schmutz J."/>
            <person name="Jabbour D."/>
            <person name="Luo H."/>
            <person name="Baker S.E."/>
            <person name="Pisabarro A.G."/>
            <person name="Walton J.D."/>
            <person name="Blanchette R.A."/>
            <person name="Henrissat B."/>
            <person name="Martin F."/>
            <person name="Cullen D."/>
            <person name="Hibbett D.S."/>
            <person name="Grigoriev I.V."/>
        </authorList>
    </citation>
    <scope>NUCLEOTIDE SEQUENCE [LARGE SCALE GENOMIC DNA]</scope>
    <source>
        <strain evidence="3">FD-172 SS1</strain>
    </source>
</reference>
<proteinExistence type="predicted"/>
<dbReference type="InParanoid" id="A0A067MVX9"/>
<feature type="compositionally biased region" description="Polar residues" evidence="1">
    <location>
        <begin position="9"/>
        <end position="30"/>
    </location>
</feature>
<sequence>MLHPEGYSNGRNAGYSSSSAYPQHSLQPNPSNLPPGQPLSSHAPTQPPNASPYDQPRTINSAPILLPQRRPGDVHRGFVMAYPPVLASVGIDSSAWFEFMEAYNASLKVSPAVHVVRLGVRALGLIPEASVQTISTVGGFAVKHAGRSRAVDTADSFLQRENEMFFRPRGLAAAVIKFTDVADSGMLPPTAELVYQEPQPAGRMEKIDGWMDQRAQDKLESRAQDAMLANGMMDGGQAPPPYQVGMIPASAGYEPQGVGFGQSVPPPGSHGFSSAGHPSIRVVQKSRGTENDRGKGKKLKDYLYLYVTEVPR</sequence>
<keyword evidence="3" id="KW-1185">Reference proteome</keyword>
<gene>
    <name evidence="2" type="ORF">BOTBODRAFT_63022</name>
</gene>
<dbReference type="OrthoDB" id="3068835at2759"/>
<dbReference type="EMBL" id="KL198020">
    <property type="protein sequence ID" value="KDQ18820.1"/>
    <property type="molecule type" value="Genomic_DNA"/>
</dbReference>
<accession>A0A067MVX9</accession>
<name>A0A067MVX9_BOTB1</name>
<dbReference type="AlphaFoldDB" id="A0A067MVX9"/>
<dbReference type="HOGENOM" id="CLU_891352_0_0_1"/>
<protein>
    <submittedName>
        <fullName evidence="2">Uncharacterized protein</fullName>
    </submittedName>
</protein>
<feature type="region of interest" description="Disordered" evidence="1">
    <location>
        <begin position="263"/>
        <end position="295"/>
    </location>
</feature>
<dbReference type="PANTHER" id="PTHR38887:SF1">
    <property type="entry name" value="RAS MODIFICATION PROTEIN ERF4"/>
    <property type="match status" value="1"/>
</dbReference>
<dbReference type="PANTHER" id="PTHR38887">
    <property type="entry name" value="CHROMOSOME 21, WHOLE GENOME SHOTGUN SEQUENCE"/>
    <property type="match status" value="1"/>
</dbReference>
<evidence type="ECO:0000256" key="1">
    <source>
        <dbReference type="SAM" id="MobiDB-lite"/>
    </source>
</evidence>
<evidence type="ECO:0000313" key="2">
    <source>
        <dbReference type="EMBL" id="KDQ18820.1"/>
    </source>
</evidence>
<dbReference type="InterPro" id="IPR053221">
    <property type="entry name" value="Burnettramic_acid_biosynth"/>
</dbReference>
<dbReference type="Proteomes" id="UP000027195">
    <property type="component" value="Unassembled WGS sequence"/>
</dbReference>
<feature type="region of interest" description="Disordered" evidence="1">
    <location>
        <begin position="1"/>
        <end position="59"/>
    </location>
</feature>